<keyword evidence="8" id="KW-0325">Glycoprotein</keyword>
<keyword evidence="4 11" id="KW-0812">Transmembrane</keyword>
<feature type="region of interest" description="Disordered" evidence="10">
    <location>
        <begin position="188"/>
        <end position="210"/>
    </location>
</feature>
<dbReference type="InterPro" id="IPR005629">
    <property type="entry name" value="Skn1/Kre6/Sbg1"/>
</dbReference>
<dbReference type="Proteomes" id="UP000000689">
    <property type="component" value="Chromosome 9"/>
</dbReference>
<dbReference type="FunFam" id="2.60.120.200:FF:000140">
    <property type="entry name" value="Beta-glucan synthesis-associated protein"/>
    <property type="match status" value="1"/>
</dbReference>
<evidence type="ECO:0000256" key="7">
    <source>
        <dbReference type="ARBA" id="ARBA00023136"/>
    </source>
</evidence>
<dbReference type="InterPro" id="IPR013320">
    <property type="entry name" value="ConA-like_dom_sf"/>
</dbReference>
<sequence length="772" mass="86663">MRNLTRNYNNSDEDNSNASSNSNSQEQLIDNDSHSSMELRGDSSLPLNEDTPSITNPFLRSYENTENSSSINYHNNSENSESNFLRSENNNNNKSLNVNDDEKLLSSDYKGYYSKPHYNNVLPNSHSNSNSNTSDSSGTHPSLQLIDEKYSNQSPLPSNTNLDKLIGATPAFDRYPIIGTRLSSQAHLNNPLRNNSNPNSNIGNGITNNKNETNITSKTSFINSNSNSNLYLNEQDFSPFGGYPTSSFPLDFSEVENDDYLHNPDLEEEARLDKRRFIEDVKHMNGRSFGGLVGILFLFLACIAVFIILPALTFTGAVDHEPQHANVETNPTNNTYIVHEYLTQYQYPQLQAIRTSLVDPDTPSDASTRIAKDGSKWHLVFSDEFNAEGRTFYDGDDQFWTAPDIHYDATKDLEWYSPDASTTKNGTLKLRMDAFKNHDLYYRSGMLQSWNKLCFTQGALEISANLPNYGRVSGLWPGLWTMGNLGRPGFLATTDGVWPYSYDSCDAGITPNQSSPDGISYLPGQRLSACTCDGEEHPNPGVGRGAPEIDIIEGESDTVLGVGVASQSMQIAPFDIWYIPDYDFVEVYNFTVTTMNTYCGGPFQQAISAVTTLNTSWYEYGLDAGYFQKFAIEYLNDDDDGYCRWFVGDNPTFTIYAKSLHPNGNIGWRRISKEPMSIIMNLGISNNWAYIDWQSIYFPVTMSIDYVRLYQPADAISITCDPEDYPTYDYIEAHKYAYSNANLTHWEKAGFSTPKNILTGNCKSSNYALEEA</sequence>
<dbReference type="FunFam" id="2.60.120.200:FF:000228">
    <property type="entry name" value="Beta-glucan synthesis-associated protein KRE6"/>
    <property type="match status" value="1"/>
</dbReference>
<keyword evidence="3" id="KW-0597">Phosphoprotein</keyword>
<keyword evidence="6 11" id="KW-1133">Transmembrane helix</keyword>
<keyword evidence="14" id="KW-1185">Reference proteome</keyword>
<keyword evidence="5" id="KW-0735">Signal-anchor</keyword>
<feature type="region of interest" description="Disordered" evidence="10">
    <location>
        <begin position="1"/>
        <end position="101"/>
    </location>
</feature>
<accession>G0WGD6</accession>
<comment type="subcellular location">
    <subcellularLocation>
        <location evidence="1">Membrane</location>
        <topology evidence="1">Single-pass type II membrane protein</topology>
    </subcellularLocation>
</comment>
<feature type="compositionally biased region" description="Low complexity" evidence="10">
    <location>
        <begin position="119"/>
        <end position="137"/>
    </location>
</feature>
<feature type="compositionally biased region" description="Low complexity" evidence="10">
    <location>
        <begin position="16"/>
        <end position="27"/>
    </location>
</feature>
<comment type="similarity">
    <text evidence="2">Belongs to the SKN1/KRE6 family.</text>
</comment>
<feature type="compositionally biased region" description="Polar residues" evidence="10">
    <location>
        <begin position="50"/>
        <end position="65"/>
    </location>
</feature>
<dbReference type="eggNOG" id="ENOG502QR13">
    <property type="taxonomic scope" value="Eukaryota"/>
</dbReference>
<feature type="domain" description="GH16" evidence="12">
    <location>
        <begin position="340"/>
        <end position="715"/>
    </location>
</feature>
<dbReference type="Gene3D" id="2.60.120.200">
    <property type="match status" value="1"/>
</dbReference>
<dbReference type="OrthoDB" id="412647at2759"/>
<dbReference type="GO" id="GO:0005886">
    <property type="term" value="C:plasma membrane"/>
    <property type="evidence" value="ECO:0007669"/>
    <property type="project" value="TreeGrafter"/>
</dbReference>
<evidence type="ECO:0000259" key="12">
    <source>
        <dbReference type="PROSITE" id="PS51762"/>
    </source>
</evidence>
<evidence type="ECO:0000256" key="11">
    <source>
        <dbReference type="SAM" id="Phobius"/>
    </source>
</evidence>
<dbReference type="PANTHER" id="PTHR31361:SF1">
    <property type="entry name" value="BETA-GLUCAN SYNTHESIS-ASSOCIATED PROTEIN KRE6-RELATED"/>
    <property type="match status" value="1"/>
</dbReference>
<dbReference type="CDD" id="cd02180">
    <property type="entry name" value="GH16_fungal_KRE6_glucanase"/>
    <property type="match status" value="1"/>
</dbReference>
<dbReference type="PROSITE" id="PS51762">
    <property type="entry name" value="GH16_2"/>
    <property type="match status" value="1"/>
</dbReference>
<evidence type="ECO:0000256" key="9">
    <source>
        <dbReference type="ARBA" id="ARBA00023316"/>
    </source>
</evidence>
<dbReference type="SUPFAM" id="SSF49899">
    <property type="entry name" value="Concanavalin A-like lectins/glucanases"/>
    <property type="match status" value="1"/>
</dbReference>
<dbReference type="InterPro" id="IPR000757">
    <property type="entry name" value="Beta-glucanase-like"/>
</dbReference>
<reference evidence="13 14" key="1">
    <citation type="journal article" date="2011" name="Proc. Natl. Acad. Sci. U.S.A.">
        <title>Evolutionary erosion of yeast sex chromosomes by mating-type switching accidents.</title>
        <authorList>
            <person name="Gordon J.L."/>
            <person name="Armisen D."/>
            <person name="Proux-Wera E."/>
            <person name="Oheigeartaigh S.S."/>
            <person name="Byrne K.P."/>
            <person name="Wolfe K.H."/>
        </authorList>
    </citation>
    <scope>NUCLEOTIDE SEQUENCE [LARGE SCALE GENOMIC DNA]</scope>
    <source>
        <strain evidence="14">ATCC 10597 / BCRC 20456 / CBS 421 / NBRC 0211 / NRRL Y-12639</strain>
    </source>
</reference>
<dbReference type="PANTHER" id="PTHR31361">
    <property type="entry name" value="BETA-GLUCAN SYNTHESIS-ASSOCIATED PROTEIN KRE6-RELATED"/>
    <property type="match status" value="1"/>
</dbReference>
<organism evidence="13 14">
    <name type="scientific">Naumovozyma dairenensis (strain ATCC 10597 / BCRC 20456 / CBS 421 / NBRC 0211 / NRRL Y-12639)</name>
    <name type="common">Saccharomyces dairenensis</name>
    <dbReference type="NCBI Taxonomy" id="1071378"/>
    <lineage>
        <taxon>Eukaryota</taxon>
        <taxon>Fungi</taxon>
        <taxon>Dikarya</taxon>
        <taxon>Ascomycota</taxon>
        <taxon>Saccharomycotina</taxon>
        <taxon>Saccharomycetes</taxon>
        <taxon>Saccharomycetales</taxon>
        <taxon>Saccharomycetaceae</taxon>
        <taxon>Naumovozyma</taxon>
    </lineage>
</organism>
<name>G0WGD6_NAUDC</name>
<dbReference type="Pfam" id="PF03935">
    <property type="entry name" value="SKN1_KRE6_Sbg1"/>
    <property type="match status" value="1"/>
</dbReference>
<evidence type="ECO:0000256" key="10">
    <source>
        <dbReference type="SAM" id="MobiDB-lite"/>
    </source>
</evidence>
<dbReference type="HOGENOM" id="CLU_010811_4_3_1"/>
<proteinExistence type="inferred from homology"/>
<evidence type="ECO:0000256" key="3">
    <source>
        <dbReference type="ARBA" id="ARBA00022553"/>
    </source>
</evidence>
<dbReference type="RefSeq" id="XP_003672090.1">
    <property type="nucleotide sequence ID" value="XM_003672042.1"/>
</dbReference>
<evidence type="ECO:0000256" key="1">
    <source>
        <dbReference type="ARBA" id="ARBA00004606"/>
    </source>
</evidence>
<dbReference type="GO" id="GO:0006078">
    <property type="term" value="P:(1-&gt;6)-beta-D-glucan biosynthetic process"/>
    <property type="evidence" value="ECO:0007669"/>
    <property type="project" value="TreeGrafter"/>
</dbReference>
<dbReference type="GO" id="GO:0031505">
    <property type="term" value="P:fungal-type cell wall organization"/>
    <property type="evidence" value="ECO:0007669"/>
    <property type="project" value="UniProtKB-ARBA"/>
</dbReference>
<feature type="transmembrane region" description="Helical" evidence="11">
    <location>
        <begin position="289"/>
        <end position="312"/>
    </location>
</feature>
<evidence type="ECO:0000256" key="6">
    <source>
        <dbReference type="ARBA" id="ARBA00022989"/>
    </source>
</evidence>
<dbReference type="OMA" id="PYNYQYE"/>
<feature type="compositionally biased region" description="Low complexity" evidence="10">
    <location>
        <begin position="66"/>
        <end position="98"/>
    </location>
</feature>
<evidence type="ECO:0000256" key="4">
    <source>
        <dbReference type="ARBA" id="ARBA00022692"/>
    </source>
</evidence>
<dbReference type="EMBL" id="HE580275">
    <property type="protein sequence ID" value="CCD26847.1"/>
    <property type="molecule type" value="Genomic_DNA"/>
</dbReference>
<keyword evidence="9" id="KW-0961">Cell wall biogenesis/degradation</keyword>
<gene>
    <name evidence="13" type="primary">NDAI0I02790</name>
    <name evidence="13" type="ordered locus">NDAI_0I02790</name>
</gene>
<dbReference type="GO" id="GO:0005789">
    <property type="term" value="C:endoplasmic reticulum membrane"/>
    <property type="evidence" value="ECO:0007669"/>
    <property type="project" value="TreeGrafter"/>
</dbReference>
<dbReference type="AlphaFoldDB" id="G0WGD6"/>
<evidence type="ECO:0000256" key="5">
    <source>
        <dbReference type="ARBA" id="ARBA00022968"/>
    </source>
</evidence>
<dbReference type="GeneID" id="11493995"/>
<feature type="region of interest" description="Disordered" evidence="10">
    <location>
        <begin position="116"/>
        <end position="142"/>
    </location>
</feature>
<feature type="compositionally biased region" description="Basic and acidic residues" evidence="10">
    <location>
        <begin position="31"/>
        <end position="41"/>
    </location>
</feature>
<evidence type="ECO:0000256" key="2">
    <source>
        <dbReference type="ARBA" id="ARBA00010962"/>
    </source>
</evidence>
<dbReference type="STRING" id="1071378.G0WGD6"/>
<dbReference type="KEGG" id="ndi:NDAI_0I02790"/>
<keyword evidence="7 11" id="KW-0472">Membrane</keyword>
<evidence type="ECO:0000313" key="14">
    <source>
        <dbReference type="Proteomes" id="UP000000689"/>
    </source>
</evidence>
<evidence type="ECO:0000256" key="8">
    <source>
        <dbReference type="ARBA" id="ARBA00023180"/>
    </source>
</evidence>
<protein>
    <recommendedName>
        <fullName evidence="12">GH16 domain-containing protein</fullName>
    </recommendedName>
</protein>
<dbReference type="GO" id="GO:0015926">
    <property type="term" value="F:glucosidase activity"/>
    <property type="evidence" value="ECO:0007669"/>
    <property type="project" value="UniProtKB-ARBA"/>
</dbReference>
<evidence type="ECO:0000313" key="13">
    <source>
        <dbReference type="EMBL" id="CCD26847.1"/>
    </source>
</evidence>